<protein>
    <submittedName>
        <fullName evidence="2">Pilus assembly protein PilP</fullName>
    </submittedName>
</protein>
<dbReference type="PROSITE" id="PS51257">
    <property type="entry name" value="PROKAR_LIPOPROTEIN"/>
    <property type="match status" value="1"/>
</dbReference>
<evidence type="ECO:0000313" key="2">
    <source>
        <dbReference type="EMBL" id="KZE33590.1"/>
    </source>
</evidence>
<dbReference type="EMBL" id="LQQU01000013">
    <property type="protein sequence ID" value="KZE33590.1"/>
    <property type="molecule type" value="Genomic_DNA"/>
</dbReference>
<feature type="signal peptide" evidence="1">
    <location>
        <begin position="1"/>
        <end position="20"/>
    </location>
</feature>
<organism evidence="2 3">
    <name type="scientific">Crenobacter luteus</name>
    <dbReference type="NCBI Taxonomy" id="1452487"/>
    <lineage>
        <taxon>Bacteria</taxon>
        <taxon>Pseudomonadati</taxon>
        <taxon>Pseudomonadota</taxon>
        <taxon>Betaproteobacteria</taxon>
        <taxon>Neisseriales</taxon>
        <taxon>Neisseriaceae</taxon>
        <taxon>Crenobacter</taxon>
    </lineage>
</organism>
<name>A0A161SIA4_9NEIS</name>
<feature type="chain" id="PRO_5007826516" evidence="1">
    <location>
        <begin position="21"/>
        <end position="172"/>
    </location>
</feature>
<dbReference type="PIRSF" id="PIRSF016481">
    <property type="entry name" value="Pilus_assembly_PilP"/>
    <property type="match status" value="1"/>
</dbReference>
<dbReference type="Proteomes" id="UP000076625">
    <property type="component" value="Unassembled WGS sequence"/>
</dbReference>
<accession>A0A161SIA4</accession>
<sequence>MKTRFATLLLAALLAGCAGGDNDDLDAWMAQAGQGLTGQVEPLPRVQPYQPAVYDGFGALAPFDEQKLAVAKRQRSANAPDFERPREALENFDLDKLKLVGTLRRGGVTYGLIQTPDNTVYRVAPGNFVGPNFGQVKRVSESEVQLNETVEDLNGEWVQRSTSLHLEEQGQK</sequence>
<comment type="caution">
    <text evidence="2">The sequence shown here is derived from an EMBL/GenBank/DDBJ whole genome shotgun (WGS) entry which is preliminary data.</text>
</comment>
<dbReference type="Gene3D" id="2.30.30.830">
    <property type="match status" value="1"/>
</dbReference>
<dbReference type="STRING" id="1452487.AVW16_08010"/>
<dbReference type="InterPro" id="IPR007446">
    <property type="entry name" value="PilP"/>
</dbReference>
<evidence type="ECO:0000313" key="3">
    <source>
        <dbReference type="Proteomes" id="UP000076625"/>
    </source>
</evidence>
<keyword evidence="3" id="KW-1185">Reference proteome</keyword>
<keyword evidence="1" id="KW-0732">Signal</keyword>
<dbReference type="RefSeq" id="WP_066611027.1">
    <property type="nucleotide sequence ID" value="NZ_LQQU01000013.1"/>
</dbReference>
<gene>
    <name evidence="2" type="ORF">AVW16_08010</name>
</gene>
<proteinExistence type="predicted"/>
<dbReference type="OrthoDB" id="5296580at2"/>
<dbReference type="AlphaFoldDB" id="A0A161SIA4"/>
<evidence type="ECO:0000256" key="1">
    <source>
        <dbReference type="SAM" id="SignalP"/>
    </source>
</evidence>
<reference evidence="3" key="1">
    <citation type="submission" date="2016-01" db="EMBL/GenBank/DDBJ databases">
        <title>Draft genome of Chromobacterium sp. F49.</title>
        <authorList>
            <person name="Hong K.W."/>
        </authorList>
    </citation>
    <scope>NUCLEOTIDE SEQUENCE [LARGE SCALE GENOMIC DNA]</scope>
    <source>
        <strain evidence="3">CN10</strain>
    </source>
</reference>
<dbReference type="Pfam" id="PF04351">
    <property type="entry name" value="PilP"/>
    <property type="match status" value="1"/>
</dbReference>